<dbReference type="InParanoid" id="A0A251S150"/>
<dbReference type="EMBL" id="CM007905">
    <property type="protein sequence ID" value="OTF92279.1"/>
    <property type="molecule type" value="Genomic_DNA"/>
</dbReference>
<name>A0A251S150_HELAN</name>
<feature type="domain" description="TIR" evidence="5">
    <location>
        <begin position="9"/>
        <end position="184"/>
    </location>
</feature>
<dbReference type="InterPro" id="IPR002182">
    <property type="entry name" value="NB-ARC"/>
</dbReference>
<evidence type="ECO:0000259" key="5">
    <source>
        <dbReference type="PROSITE" id="PS50104"/>
    </source>
</evidence>
<dbReference type="OrthoDB" id="1357022at2759"/>
<dbReference type="SUPFAM" id="SSF46785">
    <property type="entry name" value="Winged helix' DNA-binding domain"/>
    <property type="match status" value="1"/>
</dbReference>
<dbReference type="Pfam" id="PF23282">
    <property type="entry name" value="WHD_ROQ1"/>
    <property type="match status" value="1"/>
</dbReference>
<reference evidence="6" key="3">
    <citation type="submission" date="2020-06" db="EMBL/GenBank/DDBJ databases">
        <title>Helianthus annuus Genome sequencing and assembly Release 2.</title>
        <authorList>
            <person name="Gouzy J."/>
            <person name="Langlade N."/>
            <person name="Munos S."/>
        </authorList>
    </citation>
    <scope>NUCLEOTIDE SEQUENCE</scope>
    <source>
        <tissue evidence="6">Leaves</tissue>
    </source>
</reference>
<dbReference type="InterPro" id="IPR036390">
    <property type="entry name" value="WH_DNA-bd_sf"/>
</dbReference>
<evidence type="ECO:0000313" key="7">
    <source>
        <dbReference type="EMBL" id="OTF92279.1"/>
    </source>
</evidence>
<dbReference type="OMA" id="ACDINTR"/>
<evidence type="ECO:0000256" key="1">
    <source>
        <dbReference type="ARBA" id="ARBA00022614"/>
    </source>
</evidence>
<dbReference type="GO" id="GO:0007165">
    <property type="term" value="P:signal transduction"/>
    <property type="evidence" value="ECO:0007669"/>
    <property type="project" value="InterPro"/>
</dbReference>
<keyword evidence="3" id="KW-0611">Plant defense</keyword>
<dbReference type="GO" id="GO:0043531">
    <property type="term" value="F:ADP binding"/>
    <property type="evidence" value="ECO:0007669"/>
    <property type="project" value="InterPro"/>
</dbReference>
<keyword evidence="1" id="KW-0433">Leucine-rich repeat</keyword>
<dbReference type="InterPro" id="IPR027417">
    <property type="entry name" value="P-loop_NTPase"/>
</dbReference>
<dbReference type="InterPro" id="IPR000157">
    <property type="entry name" value="TIR_dom"/>
</dbReference>
<dbReference type="Pfam" id="PF01582">
    <property type="entry name" value="TIR"/>
    <property type="match status" value="1"/>
</dbReference>
<sequence>MVVITEYVPDYEVFLSFRGVDTRNNFTDHLYNALLMAGIVTFFDDEEIETGEQLKPELESAIKSSRASIIVLSKNYASSTWCLDELALILEQKEIRKQIVIPIFYHVEPTHVRKQQSSFADAMAKHEQRMLAETDADKRSQWGQKMELWKMALTEVANLKGKDVTNRKETEFIDEVVIDIRRRLGVPLSNTLPALIGMDSEIRFISSWLTDGSCHTVDVLTIVGMGGIGKTSLAQYVFTLYSRKFHKSCFVKDINASCNRFHGLLDLQKKLHKDISKKTMLQANDVSEYTSMIGNVLARKMVFIVLDDIGSLDQLDALLGNKGLHPGSKIIITTNDASLTERCALFNSQVQPKHKKVSLNGLSETKSLELLCIHAFNSHMPEEGYKDVSKELVKYCEGHPLAIEVLGRSLQKHDVAHWEDNIKELKKEPHSKVKKALEMSIDSLPSENNKELFKHIACFFVGRDKDVSETILKACDINTRSGIVNLTNRCLLGIGWDNKLMMHQLVQQMGRELVRQESPEKPWKRSRLWCHEESFKVLKQKKGKGNLLGLALDMRMLEKKKLRETFELKTKSFSQMDNLMLLQLNYVELKGTLKNLPEELRWLCMQGSPLKSIPLDLTTENLVALDLSYSNIESFDMSCSNPKSHAKRQTLVGSLKILDLSFCEQLHTVGGFSELPALERLIVRKCIGLIEVCESVEKCVELVHIDMSYCYNLKKVPLALGKLKKVKTLLLDGCSSDESKIETIPRELTLIALSLPSSLRTLSLANNNLSNESFPMDFSCLSMLEELCLDTNPIVSMPNCVRSLPRLQKLSMDRCDKVISIEHPPCTLRELSINSSNYKRSLRKIKFDPVMSPLTLNGTSNIMSNSSLEIDGIVQIQAMSGVEEKILHSLGWTNLDFIIKNNERRLRTYIYGSGSTDCQTQMYYEFGIFSTFYRGDEIPNWISCRSKGQSISFTIPSSPKKLRGLNICFTFETFPKNDFCDLPMMKISNVTKNHTWIYDHFIEEVSIGEKCCLSWLSHWMFGPNEMKAGDQITVIISHRYSDAQVTKECGIGVVYDDDGSMEEEDALGYYKSWNHIIGGDLSAFQKTTGEYILDNNQFLRRSSGPYGFYPSFTDLQANFKEERLMFKAFSEKKSVCNSW</sequence>
<dbReference type="InterPro" id="IPR058192">
    <property type="entry name" value="WHD_ROQ1-like"/>
</dbReference>
<dbReference type="Gene3D" id="3.40.50.10140">
    <property type="entry name" value="Toll/interleukin-1 receptor homology (TIR) domain"/>
    <property type="match status" value="1"/>
</dbReference>
<dbReference type="SUPFAM" id="SSF52540">
    <property type="entry name" value="P-loop containing nucleoside triphosphate hydrolases"/>
    <property type="match status" value="1"/>
</dbReference>
<keyword evidence="8" id="KW-1185">Reference proteome</keyword>
<dbReference type="SMART" id="SM00255">
    <property type="entry name" value="TIR"/>
    <property type="match status" value="1"/>
</dbReference>
<evidence type="ECO:0000313" key="8">
    <source>
        <dbReference type="Proteomes" id="UP000215914"/>
    </source>
</evidence>
<protein>
    <submittedName>
        <fullName evidence="7">Putative toll/interleukin-1 receptor (TIR) domain-containing protein</fullName>
    </submittedName>
    <submittedName>
        <fullName evidence="6">TIR domain, P-loop containing nucleoside triphosphate hydrolase</fullName>
    </submittedName>
</protein>
<dbReference type="PANTHER" id="PTHR11017:SF313">
    <property type="entry name" value="TIR DOMAIN, P-LOOP CONTAINING NUCLEOSIDE TRIPHOSPHATE HYDROLASE"/>
    <property type="match status" value="1"/>
</dbReference>
<accession>A0A251S150</accession>
<dbReference type="PANTHER" id="PTHR11017">
    <property type="entry name" value="LEUCINE-RICH REPEAT-CONTAINING PROTEIN"/>
    <property type="match status" value="1"/>
</dbReference>
<dbReference type="Pfam" id="PF00931">
    <property type="entry name" value="NB-ARC"/>
    <property type="match status" value="1"/>
</dbReference>
<dbReference type="Gene3D" id="3.40.50.300">
    <property type="entry name" value="P-loop containing nucleotide triphosphate hydrolases"/>
    <property type="match status" value="1"/>
</dbReference>
<keyword evidence="6" id="KW-0378">Hydrolase</keyword>
<dbReference type="GO" id="GO:0006952">
    <property type="term" value="P:defense response"/>
    <property type="evidence" value="ECO:0007669"/>
    <property type="project" value="UniProtKB-KW"/>
</dbReference>
<dbReference type="InterPro" id="IPR042197">
    <property type="entry name" value="Apaf_helical"/>
</dbReference>
<dbReference type="FunFam" id="3.40.50.10140:FF:000007">
    <property type="entry name" value="Disease resistance protein (TIR-NBS-LRR class)"/>
    <property type="match status" value="1"/>
</dbReference>
<dbReference type="Gene3D" id="1.10.8.430">
    <property type="entry name" value="Helical domain of apoptotic protease-activating factors"/>
    <property type="match status" value="1"/>
</dbReference>
<organism evidence="7 8">
    <name type="scientific">Helianthus annuus</name>
    <name type="common">Common sunflower</name>
    <dbReference type="NCBI Taxonomy" id="4232"/>
    <lineage>
        <taxon>Eukaryota</taxon>
        <taxon>Viridiplantae</taxon>
        <taxon>Streptophyta</taxon>
        <taxon>Embryophyta</taxon>
        <taxon>Tracheophyta</taxon>
        <taxon>Spermatophyta</taxon>
        <taxon>Magnoliopsida</taxon>
        <taxon>eudicotyledons</taxon>
        <taxon>Gunneridae</taxon>
        <taxon>Pentapetalae</taxon>
        <taxon>asterids</taxon>
        <taxon>campanulids</taxon>
        <taxon>Asterales</taxon>
        <taxon>Asteraceae</taxon>
        <taxon>Asteroideae</taxon>
        <taxon>Heliantheae alliance</taxon>
        <taxon>Heliantheae</taxon>
        <taxon>Helianthus</taxon>
    </lineage>
</organism>
<dbReference type="EMBL" id="MNCJ02000331">
    <property type="protein sequence ID" value="KAF5761107.1"/>
    <property type="molecule type" value="Genomic_DNA"/>
</dbReference>
<dbReference type="Gramene" id="mRNA:HanXRQr2_Chr16g0761151">
    <property type="protein sequence ID" value="mRNA:HanXRQr2_Chr16g0761151"/>
    <property type="gene ID" value="HanXRQr2_Chr16g0761151"/>
</dbReference>
<dbReference type="SUPFAM" id="SSF52058">
    <property type="entry name" value="L domain-like"/>
    <property type="match status" value="1"/>
</dbReference>
<dbReference type="InterPro" id="IPR035897">
    <property type="entry name" value="Toll_tir_struct_dom_sf"/>
</dbReference>
<dbReference type="Proteomes" id="UP000215914">
    <property type="component" value="Chromosome 16"/>
</dbReference>
<dbReference type="InterPro" id="IPR032675">
    <property type="entry name" value="LRR_dom_sf"/>
</dbReference>
<dbReference type="AlphaFoldDB" id="A0A251S150"/>
<dbReference type="InterPro" id="IPR044974">
    <property type="entry name" value="Disease_R_plants"/>
</dbReference>
<dbReference type="InterPro" id="IPR058546">
    <property type="entry name" value="RPS4B/Roq1-like_LRR"/>
</dbReference>
<dbReference type="GO" id="GO:0016787">
    <property type="term" value="F:hydrolase activity"/>
    <property type="evidence" value="ECO:0007669"/>
    <property type="project" value="UniProtKB-KW"/>
</dbReference>
<keyword evidence="7" id="KW-0675">Receptor</keyword>
<gene>
    <name evidence="7" type="ORF">HannXRQ_Chr16g0520121</name>
    <name evidence="6" type="ORF">HanXRQr2_Chr16g0761151</name>
</gene>
<dbReference type="Pfam" id="PF23286">
    <property type="entry name" value="LRR_13"/>
    <property type="match status" value="1"/>
</dbReference>
<evidence type="ECO:0000256" key="4">
    <source>
        <dbReference type="ARBA" id="ARBA00023027"/>
    </source>
</evidence>
<keyword evidence="4" id="KW-0520">NAD</keyword>
<dbReference type="Gene3D" id="3.80.10.10">
    <property type="entry name" value="Ribonuclease Inhibitor"/>
    <property type="match status" value="2"/>
</dbReference>
<keyword evidence="2" id="KW-0677">Repeat</keyword>
<evidence type="ECO:0000313" key="6">
    <source>
        <dbReference type="EMBL" id="KAF5761107.1"/>
    </source>
</evidence>
<dbReference type="SUPFAM" id="SSF52200">
    <property type="entry name" value="Toll/Interleukin receptor TIR domain"/>
    <property type="match status" value="1"/>
</dbReference>
<dbReference type="PRINTS" id="PR00364">
    <property type="entry name" value="DISEASERSIST"/>
</dbReference>
<proteinExistence type="predicted"/>
<evidence type="ECO:0000256" key="2">
    <source>
        <dbReference type="ARBA" id="ARBA00022737"/>
    </source>
</evidence>
<dbReference type="PROSITE" id="PS50104">
    <property type="entry name" value="TIR"/>
    <property type="match status" value="1"/>
</dbReference>
<reference evidence="6 8" key="1">
    <citation type="journal article" date="2017" name="Nature">
        <title>The sunflower genome provides insights into oil metabolism, flowering and Asterid evolution.</title>
        <authorList>
            <person name="Badouin H."/>
            <person name="Gouzy J."/>
            <person name="Grassa C.J."/>
            <person name="Murat F."/>
            <person name="Staton S.E."/>
            <person name="Cottret L."/>
            <person name="Lelandais-Briere C."/>
            <person name="Owens G.L."/>
            <person name="Carrere S."/>
            <person name="Mayjonade B."/>
            <person name="Legrand L."/>
            <person name="Gill N."/>
            <person name="Kane N.C."/>
            <person name="Bowers J.E."/>
            <person name="Hubner S."/>
            <person name="Bellec A."/>
            <person name="Berard A."/>
            <person name="Berges H."/>
            <person name="Blanchet N."/>
            <person name="Boniface M.C."/>
            <person name="Brunel D."/>
            <person name="Catrice O."/>
            <person name="Chaidir N."/>
            <person name="Claudel C."/>
            <person name="Donnadieu C."/>
            <person name="Faraut T."/>
            <person name="Fievet G."/>
            <person name="Helmstetter N."/>
            <person name="King M."/>
            <person name="Knapp S.J."/>
            <person name="Lai Z."/>
            <person name="Le Paslier M.C."/>
            <person name="Lippi Y."/>
            <person name="Lorenzon L."/>
            <person name="Mandel J.R."/>
            <person name="Marage G."/>
            <person name="Marchand G."/>
            <person name="Marquand E."/>
            <person name="Bret-Mestries E."/>
            <person name="Morien E."/>
            <person name="Nambeesan S."/>
            <person name="Nguyen T."/>
            <person name="Pegot-Espagnet P."/>
            <person name="Pouilly N."/>
            <person name="Raftis F."/>
            <person name="Sallet E."/>
            <person name="Schiex T."/>
            <person name="Thomas J."/>
            <person name="Vandecasteele C."/>
            <person name="Vares D."/>
            <person name="Vear F."/>
            <person name="Vautrin S."/>
            <person name="Crespi M."/>
            <person name="Mangin B."/>
            <person name="Burke J.M."/>
            <person name="Salse J."/>
            <person name="Munos S."/>
            <person name="Vincourt P."/>
            <person name="Rieseberg L.H."/>
            <person name="Langlade N.B."/>
        </authorList>
    </citation>
    <scope>NUCLEOTIDE SEQUENCE [LARGE SCALE GENOMIC DNA]</scope>
    <source>
        <strain evidence="8">cv. SF193</strain>
        <tissue evidence="6">Leaves</tissue>
    </source>
</reference>
<evidence type="ECO:0000256" key="3">
    <source>
        <dbReference type="ARBA" id="ARBA00022821"/>
    </source>
</evidence>
<reference evidence="7" key="2">
    <citation type="submission" date="2017-02" db="EMBL/GenBank/DDBJ databases">
        <title>Sunflower complete genome.</title>
        <authorList>
            <person name="Langlade N."/>
            <person name="Munos S."/>
        </authorList>
    </citation>
    <scope>NUCLEOTIDE SEQUENCE [LARGE SCALE GENOMIC DNA]</scope>
    <source>
        <tissue evidence="7">Leaves</tissue>
    </source>
</reference>